<dbReference type="Gene3D" id="2.40.50.100">
    <property type="match status" value="1"/>
</dbReference>
<dbReference type="PANTHER" id="PTHR23151:SF75">
    <property type="entry name" value="DIHYDROLIPOYLLYSINE-RESIDUE ACETYLTRANSFERASE COMPONENT 5 OF PYRUVATE DEHYDROGENASE COMPLEX, CHLOROPLASTIC"/>
    <property type="match status" value="1"/>
</dbReference>
<dbReference type="CDD" id="cd06849">
    <property type="entry name" value="lipoyl_domain"/>
    <property type="match status" value="1"/>
</dbReference>
<feature type="region of interest" description="Disordered" evidence="3">
    <location>
        <begin position="107"/>
        <end position="158"/>
    </location>
</feature>
<dbReference type="Gene3D" id="4.10.320.10">
    <property type="entry name" value="E3-binding domain"/>
    <property type="match status" value="1"/>
</dbReference>
<dbReference type="Pfam" id="PF02817">
    <property type="entry name" value="E3_binding"/>
    <property type="match status" value="1"/>
</dbReference>
<dbReference type="Pfam" id="PF00364">
    <property type="entry name" value="Biotin_lipoyl"/>
    <property type="match status" value="1"/>
</dbReference>
<dbReference type="Pfam" id="PF00198">
    <property type="entry name" value="2-oxoacid_dh"/>
    <property type="match status" value="1"/>
</dbReference>
<dbReference type="SUPFAM" id="SSF51230">
    <property type="entry name" value="Single hybrid motif"/>
    <property type="match status" value="1"/>
</dbReference>
<evidence type="ECO:0000256" key="2">
    <source>
        <dbReference type="ARBA" id="ARBA00022823"/>
    </source>
</evidence>
<name>A0A3B0XBV7_9ZZZZ</name>
<reference evidence="5" key="1">
    <citation type="submission" date="2018-06" db="EMBL/GenBank/DDBJ databases">
        <authorList>
            <person name="Zhirakovskaya E."/>
        </authorList>
    </citation>
    <scope>NUCLEOTIDE SEQUENCE</scope>
</reference>
<dbReference type="InterPro" id="IPR000089">
    <property type="entry name" value="Biotin_lipoyl"/>
</dbReference>
<evidence type="ECO:0000259" key="4">
    <source>
        <dbReference type="PROSITE" id="PS50968"/>
    </source>
</evidence>
<dbReference type="Gene3D" id="3.30.559.10">
    <property type="entry name" value="Chloramphenicol acetyltransferase-like domain"/>
    <property type="match status" value="1"/>
</dbReference>
<proteinExistence type="inferred from homology"/>
<organism evidence="5">
    <name type="scientific">hydrothermal vent metagenome</name>
    <dbReference type="NCBI Taxonomy" id="652676"/>
    <lineage>
        <taxon>unclassified sequences</taxon>
        <taxon>metagenomes</taxon>
        <taxon>ecological metagenomes</taxon>
    </lineage>
</organism>
<dbReference type="PROSITE" id="PS00189">
    <property type="entry name" value="LIPOYL"/>
    <property type="match status" value="1"/>
</dbReference>
<gene>
    <name evidence="5" type="ORF">MNBD_GAMMA09-3646</name>
</gene>
<keyword evidence="2" id="KW-0450">Lipoyl</keyword>
<dbReference type="AlphaFoldDB" id="A0A3B0XBV7"/>
<keyword evidence="5" id="KW-0012">Acyltransferase</keyword>
<keyword evidence="5" id="KW-0808">Transferase</keyword>
<keyword evidence="5" id="KW-0670">Pyruvate</keyword>
<dbReference type="SUPFAM" id="SSF52777">
    <property type="entry name" value="CoA-dependent acyltransferases"/>
    <property type="match status" value="1"/>
</dbReference>
<dbReference type="InterPro" id="IPR004167">
    <property type="entry name" value="PSBD"/>
</dbReference>
<evidence type="ECO:0000313" key="5">
    <source>
        <dbReference type="EMBL" id="VAW61853.1"/>
    </source>
</evidence>
<dbReference type="EC" id="2.3.1.12" evidence="5"/>
<dbReference type="InterPro" id="IPR023213">
    <property type="entry name" value="CAT-like_dom_sf"/>
</dbReference>
<dbReference type="InterPro" id="IPR001078">
    <property type="entry name" value="2-oxoacid_DH_actylTfrase"/>
</dbReference>
<feature type="compositionally biased region" description="Polar residues" evidence="3">
    <location>
        <begin position="148"/>
        <end position="158"/>
    </location>
</feature>
<dbReference type="InterPro" id="IPR036625">
    <property type="entry name" value="E3-bd_dom_sf"/>
</dbReference>
<dbReference type="InterPro" id="IPR003016">
    <property type="entry name" value="2-oxoA_DH_lipoyl-BS"/>
</dbReference>
<dbReference type="EMBL" id="UOFI01000015">
    <property type="protein sequence ID" value="VAW61853.1"/>
    <property type="molecule type" value="Genomic_DNA"/>
</dbReference>
<accession>A0A3B0XBV7</accession>
<dbReference type="InterPro" id="IPR011053">
    <property type="entry name" value="Single_hybrid_motif"/>
</dbReference>
<protein>
    <submittedName>
        <fullName evidence="5">Dihydrolipoamide acetyltransferase component of pyruvate dehydrogenase complex</fullName>
        <ecNumber evidence="5">2.3.1.12</ecNumber>
    </submittedName>
</protein>
<feature type="compositionally biased region" description="Polar residues" evidence="3">
    <location>
        <begin position="124"/>
        <end position="140"/>
    </location>
</feature>
<evidence type="ECO:0000256" key="1">
    <source>
        <dbReference type="ARBA" id="ARBA00007317"/>
    </source>
</evidence>
<sequence length="411" mass="44491">MKRAGSKPIKMPGLSDTMEIGHLVRWLKKPGDRINKGDILAEIESDKSAMDMEAFDEGYLIGPLAEEDSDIGVGEVMAYLGQAPEPDEHSGDKYSNQDRVIEIERTESKIAESSVQKNKLESQPKPQSDAQPAAFNSQSETAEKQKPVVSTSHHSQLKASPYARGLAKELGIDLAHVQAGAGGVIKSPQVIAAVMQGAQANLNAGPAWRYKLFTPMHRAIANNMIASSSTPTFSVSIQLPTDDLTQVAHNKQLSLTLILARALALSVEKHPDFNAAYTPQGLALRKQIDVGIAVDIPGGLITPVLRDMSQRPMQELVDNWRQLKRKIKSTGLQPQEYQGATIYLSNLGMFEGISRFDAIVPVGASAILAVAASQNGLAELTLSVDHRVVYGAEAARFMQTLKSLLHDADNL</sequence>
<dbReference type="GO" id="GO:0045254">
    <property type="term" value="C:pyruvate dehydrogenase complex"/>
    <property type="evidence" value="ECO:0007669"/>
    <property type="project" value="InterPro"/>
</dbReference>
<dbReference type="PANTHER" id="PTHR23151">
    <property type="entry name" value="DIHYDROLIPOAMIDE ACETYL/SUCCINYL-TRANSFERASE-RELATED"/>
    <property type="match status" value="1"/>
</dbReference>
<dbReference type="InterPro" id="IPR045257">
    <property type="entry name" value="E2/Pdx1"/>
</dbReference>
<feature type="domain" description="Lipoyl-binding" evidence="4">
    <location>
        <begin position="6"/>
        <end position="81"/>
    </location>
</feature>
<comment type="similarity">
    <text evidence="1">Belongs to the 2-oxoacid dehydrogenase family.</text>
</comment>
<dbReference type="GO" id="GO:0006086">
    <property type="term" value="P:pyruvate decarboxylation to acetyl-CoA"/>
    <property type="evidence" value="ECO:0007669"/>
    <property type="project" value="InterPro"/>
</dbReference>
<dbReference type="GO" id="GO:0004742">
    <property type="term" value="F:dihydrolipoyllysine-residue acetyltransferase activity"/>
    <property type="evidence" value="ECO:0007669"/>
    <property type="project" value="UniProtKB-EC"/>
</dbReference>
<evidence type="ECO:0000256" key="3">
    <source>
        <dbReference type="SAM" id="MobiDB-lite"/>
    </source>
</evidence>
<dbReference type="PROSITE" id="PS50968">
    <property type="entry name" value="BIOTINYL_LIPOYL"/>
    <property type="match status" value="1"/>
</dbReference>